<dbReference type="PANTHER" id="PTHR33639:SF2">
    <property type="entry name" value="DUF393 DOMAIN-CONTAINING PROTEIN"/>
    <property type="match status" value="1"/>
</dbReference>
<sequence length="148" mass="16812">MLDGVQAQDPIIVFDTDCVLCSGIVAFVLAHERDRQLRFAGAWSAEGLALAARHGFSRQDLEETFLLIAGGHVLTRSDAALAILRHMRAPWRWLMALRLVPRPLRDVVYRFVARRRYRWFGRRENCTIVPAGERERFIGVRGRAPGAS</sequence>
<evidence type="ECO:0000313" key="2">
    <source>
        <dbReference type="Proteomes" id="UP001196870"/>
    </source>
</evidence>
<proteinExistence type="predicted"/>
<accession>A0ABS5F7B1</accession>
<protein>
    <submittedName>
        <fullName evidence="1">DUF393 domain-containing protein</fullName>
    </submittedName>
</protein>
<gene>
    <name evidence="1" type="ORF">GXW71_29070</name>
</gene>
<keyword evidence="2" id="KW-1185">Reference proteome</keyword>
<dbReference type="Proteomes" id="UP001196870">
    <property type="component" value="Unassembled WGS sequence"/>
</dbReference>
<reference evidence="2" key="1">
    <citation type="journal article" date="2021" name="Syst. Appl. Microbiol.">
        <title>Roseomonas hellenica sp. nov., isolated from roots of wild-growing Alkanna tinctoria.</title>
        <authorList>
            <person name="Rat A."/>
            <person name="Naranjo H.D."/>
            <person name="Lebbe L."/>
            <person name="Cnockaert M."/>
            <person name="Krigas N."/>
            <person name="Grigoriadou K."/>
            <person name="Maloupa E."/>
            <person name="Willems A."/>
        </authorList>
    </citation>
    <scope>NUCLEOTIDE SEQUENCE [LARGE SCALE GENOMIC DNA]</scope>
    <source>
        <strain evidence="2">LMG 31523</strain>
    </source>
</reference>
<organism evidence="1 2">
    <name type="scientific">Plastoroseomonas hellenica</name>
    <dbReference type="NCBI Taxonomy" id="2687306"/>
    <lineage>
        <taxon>Bacteria</taxon>
        <taxon>Pseudomonadati</taxon>
        <taxon>Pseudomonadota</taxon>
        <taxon>Alphaproteobacteria</taxon>
        <taxon>Acetobacterales</taxon>
        <taxon>Acetobacteraceae</taxon>
        <taxon>Plastoroseomonas</taxon>
    </lineage>
</organism>
<dbReference type="Pfam" id="PF04134">
    <property type="entry name" value="DCC1-like"/>
    <property type="match status" value="1"/>
</dbReference>
<name>A0ABS5F7B1_9PROT</name>
<dbReference type="InterPro" id="IPR007263">
    <property type="entry name" value="DCC1-like"/>
</dbReference>
<dbReference type="EMBL" id="JAAGBB010000057">
    <property type="protein sequence ID" value="MBR0668439.1"/>
    <property type="molecule type" value="Genomic_DNA"/>
</dbReference>
<evidence type="ECO:0000313" key="1">
    <source>
        <dbReference type="EMBL" id="MBR0668439.1"/>
    </source>
</evidence>
<comment type="caution">
    <text evidence="1">The sequence shown here is derived from an EMBL/GenBank/DDBJ whole genome shotgun (WGS) entry which is preliminary data.</text>
</comment>
<dbReference type="InterPro" id="IPR052927">
    <property type="entry name" value="DCC_oxidoreductase"/>
</dbReference>
<dbReference type="PANTHER" id="PTHR33639">
    <property type="entry name" value="THIOL-DISULFIDE OXIDOREDUCTASE DCC"/>
    <property type="match status" value="1"/>
</dbReference>